<dbReference type="PROSITE" id="PS51194">
    <property type="entry name" value="HELICASE_CTER"/>
    <property type="match status" value="1"/>
</dbReference>
<dbReference type="SUPFAM" id="SSF52540">
    <property type="entry name" value="P-loop containing nucleoside triphosphate hydrolases"/>
    <property type="match status" value="1"/>
</dbReference>
<evidence type="ECO:0000256" key="7">
    <source>
        <dbReference type="SAM" id="MobiDB-lite"/>
    </source>
</evidence>
<dbReference type="EMBL" id="JATAAI010000030">
    <property type="protein sequence ID" value="KAK1735970.1"/>
    <property type="molecule type" value="Genomic_DNA"/>
</dbReference>
<keyword evidence="2 6" id="KW-0378">Hydrolase</keyword>
<dbReference type="PROSITE" id="PS51192">
    <property type="entry name" value="HELICASE_ATP_BIND_1"/>
    <property type="match status" value="1"/>
</dbReference>
<dbReference type="InterPro" id="IPR014001">
    <property type="entry name" value="Helicase_ATP-bd"/>
</dbReference>
<proteinExistence type="inferred from homology"/>
<dbReference type="InterPro" id="IPR044742">
    <property type="entry name" value="DEAD/DEAH_RhlB"/>
</dbReference>
<name>A0AAD8XYT7_9STRA</name>
<dbReference type="InterPro" id="IPR001650">
    <property type="entry name" value="Helicase_C-like"/>
</dbReference>
<dbReference type="GO" id="GO:0003724">
    <property type="term" value="F:RNA helicase activity"/>
    <property type="evidence" value="ECO:0007669"/>
    <property type="project" value="UniProtKB-EC"/>
</dbReference>
<keyword evidence="4 6" id="KW-0067">ATP-binding</keyword>
<accession>A0AAD8XYT7</accession>
<keyword evidence="5 6" id="KW-0694">RNA-binding</keyword>
<evidence type="ECO:0000313" key="10">
    <source>
        <dbReference type="EMBL" id="KAK1735970.1"/>
    </source>
</evidence>
<dbReference type="CDD" id="cd18787">
    <property type="entry name" value="SF2_C_DEAD"/>
    <property type="match status" value="1"/>
</dbReference>
<dbReference type="PANTHER" id="PTHR24031">
    <property type="entry name" value="RNA HELICASE"/>
    <property type="match status" value="1"/>
</dbReference>
<dbReference type="CDD" id="cd00268">
    <property type="entry name" value="DEADc"/>
    <property type="match status" value="1"/>
</dbReference>
<dbReference type="InterPro" id="IPR011545">
    <property type="entry name" value="DEAD/DEAH_box_helicase_dom"/>
</dbReference>
<dbReference type="EC" id="3.6.4.13" evidence="6"/>
<dbReference type="Pfam" id="PF00271">
    <property type="entry name" value="Helicase_C"/>
    <property type="match status" value="1"/>
</dbReference>
<dbReference type="Gene3D" id="3.40.50.300">
    <property type="entry name" value="P-loop containing nucleotide triphosphate hydrolases"/>
    <property type="match status" value="2"/>
</dbReference>
<dbReference type="GO" id="GO:0005524">
    <property type="term" value="F:ATP binding"/>
    <property type="evidence" value="ECO:0007669"/>
    <property type="project" value="UniProtKB-UniRule"/>
</dbReference>
<keyword evidence="11" id="KW-1185">Reference proteome</keyword>
<dbReference type="InterPro" id="IPR027417">
    <property type="entry name" value="P-loop_NTPase"/>
</dbReference>
<feature type="domain" description="Helicase ATP-binding" evidence="8">
    <location>
        <begin position="130"/>
        <end position="352"/>
    </location>
</feature>
<organism evidence="10 11">
    <name type="scientific">Skeletonema marinoi</name>
    <dbReference type="NCBI Taxonomy" id="267567"/>
    <lineage>
        <taxon>Eukaryota</taxon>
        <taxon>Sar</taxon>
        <taxon>Stramenopiles</taxon>
        <taxon>Ochrophyta</taxon>
        <taxon>Bacillariophyta</taxon>
        <taxon>Coscinodiscophyceae</taxon>
        <taxon>Thalassiosirophycidae</taxon>
        <taxon>Thalassiosirales</taxon>
        <taxon>Skeletonemataceae</taxon>
        <taxon>Skeletonema</taxon>
        <taxon>Skeletonema marinoi-dohrnii complex</taxon>
    </lineage>
</organism>
<sequence>MGKRRRKGGKKEDGGPSSVTTTTEGVVYQLEHVNASTSDDEQNVLPEWSIDYVQDINASAAALASKSEAAPIFKDVSEYMVKGTLDRIQSKKNKSKRKSNESTSNVTVNPTSIQLRMWPAMLTSLQAQESNETSSVHNIYGIAATGTGKTMAYAIPLVTHCVWKLLCQKQPHKGVSVHGLVLAPTRELAIQVSKEIKVAAKTANKLLSKLYKMSYDVSVESIAIYGGVDAQSQISTLLGDDESSLVSKSLIVAATPGRLQDLLNKADTTSADSAEAKSQSVVSAFVNLQTIVFDEADRIALNPEMTAQVDDILAILKGQRKEKNILSCLVSATLPERAKEVCEIWVPKSRYVVKIDSVRFGKAEPAKEDAGVTNNEDDDGAKSTKMEAAARNSNSNIDLSSIPSHIVQTCHVCSSHKKPKKLILTLSRHYKNPKNAQSSGRFTSNNRLCIVFFAQIKTVKYISKMLQNEGLRCVELYGSLHQTEREKRLLDFRAGKVPILLATDVAARGIHINNVHVVINYDFPGSIDQYVHRCGRAGRKQLLSGEDVSSNPPIVYSFFTREFTAMADSVIELLRSCKATVDPNLLALSSSNKPDAAKSTKRRKRKANAMSEETENKAVEEDDESSDKDDFPFLGKSVLKRASHVSDAEDDSESD</sequence>
<dbReference type="Proteomes" id="UP001224775">
    <property type="component" value="Unassembled WGS sequence"/>
</dbReference>
<evidence type="ECO:0000259" key="8">
    <source>
        <dbReference type="PROSITE" id="PS51192"/>
    </source>
</evidence>
<dbReference type="SMART" id="SM00487">
    <property type="entry name" value="DEXDc"/>
    <property type="match status" value="1"/>
</dbReference>
<evidence type="ECO:0000256" key="1">
    <source>
        <dbReference type="ARBA" id="ARBA00022741"/>
    </source>
</evidence>
<keyword evidence="1 6" id="KW-0547">Nucleotide-binding</keyword>
<feature type="domain" description="Helicase C-terminal" evidence="9">
    <location>
        <begin position="425"/>
        <end position="589"/>
    </location>
</feature>
<evidence type="ECO:0000256" key="3">
    <source>
        <dbReference type="ARBA" id="ARBA00022806"/>
    </source>
</evidence>
<evidence type="ECO:0000256" key="5">
    <source>
        <dbReference type="ARBA" id="ARBA00022884"/>
    </source>
</evidence>
<reference evidence="10" key="1">
    <citation type="submission" date="2023-06" db="EMBL/GenBank/DDBJ databases">
        <title>Survivors Of The Sea: Transcriptome response of Skeletonema marinoi to long-term dormancy.</title>
        <authorList>
            <person name="Pinder M.I.M."/>
            <person name="Kourtchenko O."/>
            <person name="Robertson E.K."/>
            <person name="Larsson T."/>
            <person name="Maumus F."/>
            <person name="Osuna-Cruz C.M."/>
            <person name="Vancaester E."/>
            <person name="Stenow R."/>
            <person name="Vandepoele K."/>
            <person name="Ploug H."/>
            <person name="Bruchert V."/>
            <person name="Godhe A."/>
            <person name="Topel M."/>
        </authorList>
    </citation>
    <scope>NUCLEOTIDE SEQUENCE</scope>
    <source>
        <strain evidence="10">R05AC</strain>
    </source>
</reference>
<gene>
    <name evidence="10" type="ORF">QTG54_013106</name>
</gene>
<comment type="function">
    <text evidence="6">RNA helicase.</text>
</comment>
<dbReference type="AlphaFoldDB" id="A0AAD8XYT7"/>
<comment type="domain">
    <text evidence="6">The Q motif is unique to and characteristic of the DEAD box family of RNA helicases and controls ATP binding and hydrolysis.</text>
</comment>
<feature type="region of interest" description="Disordered" evidence="7">
    <location>
        <begin position="1"/>
        <end position="26"/>
    </location>
</feature>
<dbReference type="GO" id="GO:0003723">
    <property type="term" value="F:RNA binding"/>
    <property type="evidence" value="ECO:0007669"/>
    <property type="project" value="UniProtKB-UniRule"/>
</dbReference>
<feature type="region of interest" description="Disordered" evidence="7">
    <location>
        <begin position="366"/>
        <end position="386"/>
    </location>
</feature>
<evidence type="ECO:0000256" key="4">
    <source>
        <dbReference type="ARBA" id="ARBA00022840"/>
    </source>
</evidence>
<evidence type="ECO:0000259" key="9">
    <source>
        <dbReference type="PROSITE" id="PS51194"/>
    </source>
</evidence>
<evidence type="ECO:0000313" key="11">
    <source>
        <dbReference type="Proteomes" id="UP001224775"/>
    </source>
</evidence>
<comment type="caution">
    <text evidence="10">The sequence shown here is derived from an EMBL/GenBank/DDBJ whole genome shotgun (WGS) entry which is preliminary data.</text>
</comment>
<evidence type="ECO:0000256" key="2">
    <source>
        <dbReference type="ARBA" id="ARBA00022801"/>
    </source>
</evidence>
<feature type="region of interest" description="Disordered" evidence="7">
    <location>
        <begin position="588"/>
        <end position="631"/>
    </location>
</feature>
<keyword evidence="3 6" id="KW-0347">Helicase</keyword>
<dbReference type="GO" id="GO:0016787">
    <property type="term" value="F:hydrolase activity"/>
    <property type="evidence" value="ECO:0007669"/>
    <property type="project" value="UniProtKB-KW"/>
</dbReference>
<comment type="catalytic activity">
    <reaction evidence="6">
        <text>ATP + H2O = ADP + phosphate + H(+)</text>
        <dbReference type="Rhea" id="RHEA:13065"/>
        <dbReference type="ChEBI" id="CHEBI:15377"/>
        <dbReference type="ChEBI" id="CHEBI:15378"/>
        <dbReference type="ChEBI" id="CHEBI:30616"/>
        <dbReference type="ChEBI" id="CHEBI:43474"/>
        <dbReference type="ChEBI" id="CHEBI:456216"/>
        <dbReference type="EC" id="3.6.4.13"/>
    </reaction>
</comment>
<comment type="similarity">
    <text evidence="6">Belongs to the DEAD box helicase family.</text>
</comment>
<evidence type="ECO:0000256" key="6">
    <source>
        <dbReference type="RuleBase" id="RU365068"/>
    </source>
</evidence>
<dbReference type="SMART" id="SM00490">
    <property type="entry name" value="HELICc"/>
    <property type="match status" value="1"/>
</dbReference>
<dbReference type="Pfam" id="PF00270">
    <property type="entry name" value="DEAD"/>
    <property type="match status" value="1"/>
</dbReference>
<protein>
    <recommendedName>
        <fullName evidence="6">ATP-dependent RNA helicase</fullName>
        <ecNumber evidence="6">3.6.4.13</ecNumber>
    </recommendedName>
</protein>